<name>A0A8X6FQF8_TRICU</name>
<reference evidence="2" key="1">
    <citation type="submission" date="2020-07" db="EMBL/GenBank/DDBJ databases">
        <title>Multicomponent nature underlies the extraordinary mechanical properties of spider dragline silk.</title>
        <authorList>
            <person name="Kono N."/>
            <person name="Nakamura H."/>
            <person name="Mori M."/>
            <person name="Yoshida Y."/>
            <person name="Ohtoshi R."/>
            <person name="Malay A.D."/>
            <person name="Moran D.A.P."/>
            <person name="Tomita M."/>
            <person name="Numata K."/>
            <person name="Arakawa K."/>
        </authorList>
    </citation>
    <scope>NUCLEOTIDE SEQUENCE</scope>
</reference>
<protein>
    <submittedName>
        <fullName evidence="2">Uncharacterized protein</fullName>
    </submittedName>
</protein>
<accession>A0A8X6FQF8</accession>
<sequence length="168" mass="19103">MDALYGKRKELFTIEHFTSNYDHYTLECFGTNPWKIFEEISPHLRASSSIVPQSATQKFNATASITPTGKLRKPKREKPSRPSPGIREKSGAPSSRLGRTHIFLACNLFLRTGKLNNTIMISLQDGSWLKTGLEPTILTATIYEDRNHRVTAFLIENTEFLTSIRMTR</sequence>
<dbReference type="AlphaFoldDB" id="A0A8X6FQF8"/>
<comment type="caution">
    <text evidence="2">The sequence shown here is derived from an EMBL/GenBank/DDBJ whole genome shotgun (WGS) entry which is preliminary data.</text>
</comment>
<dbReference type="Proteomes" id="UP000887116">
    <property type="component" value="Unassembled WGS sequence"/>
</dbReference>
<evidence type="ECO:0000256" key="1">
    <source>
        <dbReference type="SAM" id="MobiDB-lite"/>
    </source>
</evidence>
<dbReference type="EMBL" id="BMAO01003154">
    <property type="protein sequence ID" value="GFQ86022.1"/>
    <property type="molecule type" value="Genomic_DNA"/>
</dbReference>
<evidence type="ECO:0000313" key="3">
    <source>
        <dbReference type="Proteomes" id="UP000887116"/>
    </source>
</evidence>
<feature type="region of interest" description="Disordered" evidence="1">
    <location>
        <begin position="62"/>
        <end position="94"/>
    </location>
</feature>
<organism evidence="2 3">
    <name type="scientific">Trichonephila clavata</name>
    <name type="common">Joro spider</name>
    <name type="synonym">Nephila clavata</name>
    <dbReference type="NCBI Taxonomy" id="2740835"/>
    <lineage>
        <taxon>Eukaryota</taxon>
        <taxon>Metazoa</taxon>
        <taxon>Ecdysozoa</taxon>
        <taxon>Arthropoda</taxon>
        <taxon>Chelicerata</taxon>
        <taxon>Arachnida</taxon>
        <taxon>Araneae</taxon>
        <taxon>Araneomorphae</taxon>
        <taxon>Entelegynae</taxon>
        <taxon>Araneoidea</taxon>
        <taxon>Nephilidae</taxon>
        <taxon>Trichonephila</taxon>
    </lineage>
</organism>
<proteinExistence type="predicted"/>
<evidence type="ECO:0000313" key="2">
    <source>
        <dbReference type="EMBL" id="GFQ86022.1"/>
    </source>
</evidence>
<keyword evidence="3" id="KW-1185">Reference proteome</keyword>
<gene>
    <name evidence="2" type="ORF">TNCT_609781</name>
</gene>
<dbReference type="OrthoDB" id="10617932at2759"/>